<protein>
    <submittedName>
        <fullName evidence="2">Type II secretion system protein</fullName>
    </submittedName>
</protein>
<keyword evidence="1" id="KW-1133">Transmembrane helix</keyword>
<evidence type="ECO:0000313" key="2">
    <source>
        <dbReference type="EMBL" id="MBV7275044.1"/>
    </source>
</evidence>
<dbReference type="EMBL" id="JAEEGC010000106">
    <property type="protein sequence ID" value="MBV7275044.1"/>
    <property type="molecule type" value="Genomic_DNA"/>
</dbReference>
<dbReference type="NCBIfam" id="TIGR02532">
    <property type="entry name" value="IV_pilin_GFxxxE"/>
    <property type="match status" value="1"/>
</dbReference>
<keyword evidence="1" id="KW-0472">Membrane</keyword>
<organism evidence="2 3">
    <name type="scientific">Clostridium thailandense</name>
    <dbReference type="NCBI Taxonomy" id="2794346"/>
    <lineage>
        <taxon>Bacteria</taxon>
        <taxon>Bacillati</taxon>
        <taxon>Bacillota</taxon>
        <taxon>Clostridia</taxon>
        <taxon>Eubacteriales</taxon>
        <taxon>Clostridiaceae</taxon>
        <taxon>Clostridium</taxon>
    </lineage>
</organism>
<dbReference type="Pfam" id="PF07963">
    <property type="entry name" value="N_methyl"/>
    <property type="match status" value="1"/>
</dbReference>
<proteinExistence type="predicted"/>
<gene>
    <name evidence="2" type="ORF">I6U48_19270</name>
</gene>
<reference evidence="2" key="1">
    <citation type="submission" date="2020-12" db="EMBL/GenBank/DDBJ databases">
        <title>Clostridium thailandense sp. nov., a novel acetogenic bacterium isolated from peat land soil in Thailand.</title>
        <authorList>
            <person name="Chaikitkaew S."/>
            <person name="Birkeland N.K."/>
        </authorList>
    </citation>
    <scope>NUCLEOTIDE SEQUENCE</scope>
    <source>
        <strain evidence="2">PL3</strain>
    </source>
</reference>
<dbReference type="AlphaFoldDB" id="A0A949X3P9"/>
<name>A0A949X3P9_9CLOT</name>
<keyword evidence="3" id="KW-1185">Reference proteome</keyword>
<dbReference type="RefSeq" id="WP_218322100.1">
    <property type="nucleotide sequence ID" value="NZ_JAEEGC010000106.1"/>
</dbReference>
<evidence type="ECO:0000256" key="1">
    <source>
        <dbReference type="SAM" id="Phobius"/>
    </source>
</evidence>
<dbReference type="InterPro" id="IPR012902">
    <property type="entry name" value="N_methyl_site"/>
</dbReference>
<dbReference type="Proteomes" id="UP000694308">
    <property type="component" value="Unassembled WGS sequence"/>
</dbReference>
<accession>A0A949X3P9</accession>
<evidence type="ECO:0000313" key="3">
    <source>
        <dbReference type="Proteomes" id="UP000694308"/>
    </source>
</evidence>
<feature type="transmembrane region" description="Helical" evidence="1">
    <location>
        <begin position="12"/>
        <end position="33"/>
    </location>
</feature>
<comment type="caution">
    <text evidence="2">The sequence shown here is derived from an EMBL/GenBank/DDBJ whole genome shotgun (WGS) entry which is preliminary data.</text>
</comment>
<keyword evidence="1" id="KW-0812">Transmembrane</keyword>
<sequence length="149" mass="17171">MKFRNRNKGFTIIELMMVIGIASILFSISLINLGGYNKLQDKIDIDVFSNSLINLVNSSKEYCRDENIGGYLYFDTEKNAVCLNCGLQEVYRLELPDKFKLNIVRPGNKIKIDNRGITEDACTIQYKDREEKMHCITMCVGTAFLEFKY</sequence>